<dbReference type="SMART" id="SM00283">
    <property type="entry name" value="MA"/>
    <property type="match status" value="1"/>
</dbReference>
<evidence type="ECO:0000256" key="1">
    <source>
        <dbReference type="ARBA" id="ARBA00022500"/>
    </source>
</evidence>
<protein>
    <recommendedName>
        <fullName evidence="6">Methyl-accepting transducer domain-containing protein</fullName>
    </recommendedName>
</protein>
<dbReference type="GO" id="GO:0007165">
    <property type="term" value="P:signal transduction"/>
    <property type="evidence" value="ECO:0007669"/>
    <property type="project" value="UniProtKB-KW"/>
</dbReference>
<evidence type="ECO:0000259" key="6">
    <source>
        <dbReference type="PROSITE" id="PS50111"/>
    </source>
</evidence>
<evidence type="ECO:0000256" key="4">
    <source>
        <dbReference type="SAM" id="MobiDB-lite"/>
    </source>
</evidence>
<feature type="domain" description="Methyl-accepting transducer" evidence="6">
    <location>
        <begin position="351"/>
        <end position="580"/>
    </location>
</feature>
<accession>A0A2N5ZAA6</accession>
<dbReference type="CDD" id="cd11386">
    <property type="entry name" value="MCP_signal"/>
    <property type="match status" value="1"/>
</dbReference>
<organism evidence="7 8">
    <name type="scientific">Muiribacterium halophilum</name>
    <dbReference type="NCBI Taxonomy" id="2053465"/>
    <lineage>
        <taxon>Bacteria</taxon>
        <taxon>Candidatus Muiribacteriota</taxon>
        <taxon>Candidatus Muiribacteriia</taxon>
        <taxon>Candidatus Muiribacteriales</taxon>
        <taxon>Candidatus Muiribacteriaceae</taxon>
        <taxon>Candidatus Muiribacterium</taxon>
    </lineage>
</organism>
<comment type="similarity">
    <text evidence="2">Belongs to the methyl-accepting chemotaxis (MCP) protein family.</text>
</comment>
<keyword evidence="5" id="KW-0812">Transmembrane</keyword>
<feature type="region of interest" description="Disordered" evidence="4">
    <location>
        <begin position="615"/>
        <end position="641"/>
    </location>
</feature>
<dbReference type="PANTHER" id="PTHR43531:SF11">
    <property type="entry name" value="METHYL-ACCEPTING CHEMOTAXIS PROTEIN 3"/>
    <property type="match status" value="1"/>
</dbReference>
<dbReference type="PROSITE" id="PS50111">
    <property type="entry name" value="CHEMOTAXIS_TRANSDUC_2"/>
    <property type="match status" value="1"/>
</dbReference>
<evidence type="ECO:0000313" key="7">
    <source>
        <dbReference type="EMBL" id="PLX15606.1"/>
    </source>
</evidence>
<evidence type="ECO:0000256" key="2">
    <source>
        <dbReference type="ARBA" id="ARBA00029447"/>
    </source>
</evidence>
<dbReference type="GO" id="GO:0005886">
    <property type="term" value="C:plasma membrane"/>
    <property type="evidence" value="ECO:0007669"/>
    <property type="project" value="TreeGrafter"/>
</dbReference>
<dbReference type="GO" id="GO:0004888">
    <property type="term" value="F:transmembrane signaling receptor activity"/>
    <property type="evidence" value="ECO:0007669"/>
    <property type="project" value="TreeGrafter"/>
</dbReference>
<dbReference type="SUPFAM" id="SSF58104">
    <property type="entry name" value="Methyl-accepting chemotaxis protein (MCP) signaling domain"/>
    <property type="match status" value="1"/>
</dbReference>
<name>A0A2N5ZAA6_MUIH1</name>
<dbReference type="InterPro" id="IPR004089">
    <property type="entry name" value="MCPsignal_dom"/>
</dbReference>
<dbReference type="EMBL" id="PKTG01000134">
    <property type="protein sequence ID" value="PLX15606.1"/>
    <property type="molecule type" value="Genomic_DNA"/>
</dbReference>
<gene>
    <name evidence="7" type="ORF">C0601_12490</name>
</gene>
<dbReference type="Proteomes" id="UP000234857">
    <property type="component" value="Unassembled WGS sequence"/>
</dbReference>
<comment type="caution">
    <text evidence="7">The sequence shown here is derived from an EMBL/GenBank/DDBJ whole genome shotgun (WGS) entry which is preliminary data.</text>
</comment>
<dbReference type="Pfam" id="PF00015">
    <property type="entry name" value="MCPsignal"/>
    <property type="match status" value="1"/>
</dbReference>
<evidence type="ECO:0000313" key="8">
    <source>
        <dbReference type="Proteomes" id="UP000234857"/>
    </source>
</evidence>
<feature type="transmembrane region" description="Helical" evidence="5">
    <location>
        <begin position="12"/>
        <end position="30"/>
    </location>
</feature>
<sequence>MKNVKLGTKIMAGFIVILIMAIFLGGLAVYNMKIAEKGSNEIDKDYVPTFIQAEQSIIEWLSMISFVKSYNYSESDEDLAKAREYFTETRKVVEEAKKMSEASVVVDIDKECADLLTGFNQYDIMLKKAEDLTKQSEKADSQMETSGANYMKQCNDFLAEQDKALKEEIENKVSSSKIAERYNKTVIVNDIIDYGNAIRLLANKAKLDRDVNMLEEAEAYFPKVNQKFDDLRAITRLAIHIKNIDETKKAAESYLAAIISLKNVYKEKETAANERQVLQDRLIAISAGVADDMRKLTAGITTQAAAGLNRSTVVMITGLIIVTILGLLIAIFLTRGITLPVNKIIEDLKHGGEQVASASGQVSSSSQEMAQVANEQASSLEETSASLEQLAAMTKQNAENSKQANIMATEAKESSIKGTDIMKRMMEAINEIKDSSDETAKIIKTIDEIAFQTNLLALNAAVEAARAGEAGKGLAVVAEEVRNLAQRSAEAAKNTANLIETAKENSENGVKVAKEVAEALEGINTASVKVGQLIDEVTSASEEQTRGIDQINVAVADLGKATQANYANSEEAAAASEELSAQAEQMRNIVGTLTRIVNGADDMDVAAATGSIRPTNINNNVSRPKATVKKKSNARKVNTANQDQVIPLDDDLDF</sequence>
<reference evidence="7 8" key="1">
    <citation type="submission" date="2017-11" db="EMBL/GenBank/DDBJ databases">
        <title>Genome-resolved metagenomics identifies genetic mobility, metabolic interactions, and unexpected diversity in perchlorate-reducing communities.</title>
        <authorList>
            <person name="Barnum T.P."/>
            <person name="Figueroa I.A."/>
            <person name="Carlstrom C.I."/>
            <person name="Lucas L.N."/>
            <person name="Engelbrektson A.L."/>
            <person name="Coates J.D."/>
        </authorList>
    </citation>
    <scope>NUCLEOTIDE SEQUENCE [LARGE SCALE GENOMIC DNA]</scope>
    <source>
        <strain evidence="7">BM706</strain>
    </source>
</reference>
<keyword evidence="5" id="KW-0472">Membrane</keyword>
<feature type="transmembrane region" description="Helical" evidence="5">
    <location>
        <begin position="313"/>
        <end position="333"/>
    </location>
</feature>
<evidence type="ECO:0000256" key="5">
    <source>
        <dbReference type="SAM" id="Phobius"/>
    </source>
</evidence>
<keyword evidence="3" id="KW-0807">Transducer</keyword>
<dbReference type="PANTHER" id="PTHR43531">
    <property type="entry name" value="PROTEIN ICFG"/>
    <property type="match status" value="1"/>
</dbReference>
<keyword evidence="1" id="KW-0145">Chemotaxis</keyword>
<dbReference type="InterPro" id="IPR051310">
    <property type="entry name" value="MCP_chemotaxis"/>
</dbReference>
<keyword evidence="5" id="KW-1133">Transmembrane helix</keyword>
<dbReference type="GO" id="GO:0006935">
    <property type="term" value="P:chemotaxis"/>
    <property type="evidence" value="ECO:0007669"/>
    <property type="project" value="UniProtKB-KW"/>
</dbReference>
<dbReference type="Gene3D" id="1.10.287.950">
    <property type="entry name" value="Methyl-accepting chemotaxis protein"/>
    <property type="match status" value="1"/>
</dbReference>
<proteinExistence type="inferred from homology"/>
<dbReference type="AlphaFoldDB" id="A0A2N5ZAA6"/>
<evidence type="ECO:0000256" key="3">
    <source>
        <dbReference type="PROSITE-ProRule" id="PRU00284"/>
    </source>
</evidence>